<dbReference type="InterPro" id="IPR050892">
    <property type="entry name" value="ADP-ribose_metab_enzymes"/>
</dbReference>
<name>X5DWP1_9CORY</name>
<evidence type="ECO:0000313" key="3">
    <source>
        <dbReference type="EMBL" id="AHW65719.1"/>
    </source>
</evidence>
<dbReference type="RefSeq" id="WP_227590467.1">
    <property type="nucleotide sequence ID" value="NZ_CP006843.1"/>
</dbReference>
<dbReference type="PANTHER" id="PTHR12521">
    <property type="entry name" value="PROTEIN C6ORF130"/>
    <property type="match status" value="1"/>
</dbReference>
<dbReference type="Proteomes" id="UP000023703">
    <property type="component" value="Plasmid pCgly1"/>
</dbReference>
<evidence type="ECO:0000313" key="4">
    <source>
        <dbReference type="Proteomes" id="UP000023703"/>
    </source>
</evidence>
<organism evidence="3 4">
    <name type="scientific">Corynebacterium glyciniphilum AJ 3170</name>
    <dbReference type="NCBI Taxonomy" id="1404245"/>
    <lineage>
        <taxon>Bacteria</taxon>
        <taxon>Bacillati</taxon>
        <taxon>Actinomycetota</taxon>
        <taxon>Actinomycetes</taxon>
        <taxon>Mycobacteriales</taxon>
        <taxon>Corynebacteriaceae</taxon>
        <taxon>Corynebacterium</taxon>
    </lineage>
</organism>
<dbReference type="InterPro" id="IPR043472">
    <property type="entry name" value="Macro_dom-like"/>
</dbReference>
<dbReference type="CDD" id="cd02901">
    <property type="entry name" value="Macro_Poa1p-like"/>
    <property type="match status" value="1"/>
</dbReference>
<keyword evidence="3" id="KW-0614">Plasmid</keyword>
<dbReference type="KEGG" id="cgy:CGLY_16730"/>
<geneLocation type="plasmid" evidence="3 4">
    <name>pCgly1</name>
</geneLocation>
<keyword evidence="4" id="KW-1185">Reference proteome</keyword>
<dbReference type="Pfam" id="PF01661">
    <property type="entry name" value="Macro"/>
    <property type="match status" value="1"/>
</dbReference>
<gene>
    <name evidence="3" type="ORF">CGLY_16730</name>
</gene>
<protein>
    <submittedName>
        <fullName evidence="3">Appr-1-p processing domain protein</fullName>
    </submittedName>
</protein>
<sequence length="351" mass="38555">MMIAEERGNLLKAPVEALVNTVNTQGVMGKGIALQFKKAFPDMFKEYARAAKHGEVQLGHMHVWTADTLDGLRYIINFPTKDHWRSASRITDVEAGLQDLVRIVRDFNIASIAVPPLGCGNGGLSWAEVRPLIHEAFRSLPNVDVRVFPPQDAPAASSMQVNSAKPEMTPGRAALVGIISSYIEQGLTEPTLIETQKLMYFLQLAGEPLRLQFSANRYGPYADNLRHVLIAVEGHYLTGYGDGSAKVLEANPLMPVPGATELANKVLSHNPETRERMGQVLDLAAGYESAYGMELLATVHWVTERAPEGATDEDIARTVADWSARKARMFTPHHVDSALATLRSHGLLEQR</sequence>
<dbReference type="GO" id="GO:0140291">
    <property type="term" value="P:peptidyl-glutamate ADP-deribosylation"/>
    <property type="evidence" value="ECO:0007669"/>
    <property type="project" value="TreeGrafter"/>
</dbReference>
<dbReference type="SMART" id="SM00506">
    <property type="entry name" value="A1pp"/>
    <property type="match status" value="1"/>
</dbReference>
<proteinExistence type="predicted"/>
<reference evidence="3 4" key="1">
    <citation type="journal article" date="2015" name="Int. J. Syst. Evol. Microbiol.">
        <title>Revisiting Corynebacterium glyciniphilum (ex Kubota et al., 1972) sp. nov., nom. rev., isolated from putrefied banana.</title>
        <authorList>
            <person name="Al-Dilaimi A."/>
            <person name="Bednarz H."/>
            <person name="Lomker A."/>
            <person name="Niehaus K."/>
            <person name="Kalinowski J."/>
            <person name="Ruckert C."/>
        </authorList>
    </citation>
    <scope>NUCLEOTIDE SEQUENCE [LARGE SCALE GENOMIC DNA]</scope>
    <source>
        <strain evidence="3">AJ 3170</strain>
        <plasmid evidence="4">Plasmid pCgly1</plasmid>
    </source>
</reference>
<dbReference type="PROSITE" id="PS51154">
    <property type="entry name" value="MACRO"/>
    <property type="match status" value="1"/>
</dbReference>
<dbReference type="eggNOG" id="COG2110">
    <property type="taxonomic scope" value="Bacteria"/>
</dbReference>
<comment type="catalytic activity">
    <reaction evidence="1">
        <text>an N-(ADP-alpha-D-ribosyl)-thymidine in DNA + H2O = a thymidine in DNA + ADP-D-ribose</text>
        <dbReference type="Rhea" id="RHEA:71655"/>
        <dbReference type="Rhea" id="RHEA-COMP:13556"/>
        <dbReference type="Rhea" id="RHEA-COMP:18051"/>
        <dbReference type="ChEBI" id="CHEBI:15377"/>
        <dbReference type="ChEBI" id="CHEBI:57967"/>
        <dbReference type="ChEBI" id="CHEBI:137386"/>
        <dbReference type="ChEBI" id="CHEBI:191199"/>
    </reaction>
    <physiologicalReaction direction="left-to-right" evidence="1">
        <dbReference type="Rhea" id="RHEA:71656"/>
    </physiologicalReaction>
</comment>
<dbReference type="Gene3D" id="3.40.220.10">
    <property type="entry name" value="Leucine Aminopeptidase, subunit E, domain 1"/>
    <property type="match status" value="1"/>
</dbReference>
<dbReference type="InterPro" id="IPR002589">
    <property type="entry name" value="Macro_dom"/>
</dbReference>
<feature type="domain" description="Macro" evidence="2">
    <location>
        <begin position="1"/>
        <end position="164"/>
    </location>
</feature>
<dbReference type="EMBL" id="CP006843">
    <property type="protein sequence ID" value="AHW65719.1"/>
    <property type="molecule type" value="Genomic_DNA"/>
</dbReference>
<evidence type="ECO:0000259" key="2">
    <source>
        <dbReference type="PROSITE" id="PS51154"/>
    </source>
</evidence>
<dbReference type="HOGENOM" id="CLU_049707_0_0_11"/>
<dbReference type="PANTHER" id="PTHR12521:SF0">
    <property type="entry name" value="ADP-RIBOSE GLYCOHYDROLASE OARD1"/>
    <property type="match status" value="1"/>
</dbReference>
<accession>X5DWP1</accession>
<dbReference type="AlphaFoldDB" id="X5DWP1"/>
<dbReference type="SUPFAM" id="SSF52949">
    <property type="entry name" value="Macro domain-like"/>
    <property type="match status" value="1"/>
</dbReference>
<evidence type="ECO:0000256" key="1">
    <source>
        <dbReference type="ARBA" id="ARBA00035885"/>
    </source>
</evidence>